<organism evidence="3 4">
    <name type="scientific">Collimonas arenae</name>
    <dbReference type="NCBI Taxonomy" id="279058"/>
    <lineage>
        <taxon>Bacteria</taxon>
        <taxon>Pseudomonadati</taxon>
        <taxon>Pseudomonadota</taxon>
        <taxon>Betaproteobacteria</taxon>
        <taxon>Burkholderiales</taxon>
        <taxon>Oxalobacteraceae</taxon>
        <taxon>Collimonas</taxon>
    </lineage>
</organism>
<dbReference type="AlphaFoldDB" id="A0A0A1FGT2"/>
<keyword evidence="1" id="KW-1133">Transmembrane helix</keyword>
<keyword evidence="1" id="KW-0812">Transmembrane</keyword>
<feature type="transmembrane region" description="Helical" evidence="1">
    <location>
        <begin position="63"/>
        <end position="81"/>
    </location>
</feature>
<dbReference type="Proteomes" id="UP000030302">
    <property type="component" value="Chromosome"/>
</dbReference>
<dbReference type="Pfam" id="PF01569">
    <property type="entry name" value="PAP2"/>
    <property type="match status" value="1"/>
</dbReference>
<evidence type="ECO:0000313" key="4">
    <source>
        <dbReference type="Proteomes" id="UP000030302"/>
    </source>
</evidence>
<dbReference type="KEGG" id="care:LT85_2949"/>
<feature type="transmembrane region" description="Helical" evidence="1">
    <location>
        <begin position="208"/>
        <end position="228"/>
    </location>
</feature>
<dbReference type="SMART" id="SM00014">
    <property type="entry name" value="acidPPc"/>
    <property type="match status" value="1"/>
</dbReference>
<reference evidence="4" key="1">
    <citation type="journal article" date="2014" name="Soil Biol. Biochem.">
        <title>Structure and function of bacterial communities in ageing soils: Insights from the Mendocino ecological staircase.</title>
        <authorList>
            <person name="Uroz S."/>
            <person name="Tech J.J."/>
            <person name="Sawaya N.A."/>
            <person name="Frey-Klett P."/>
            <person name="Leveau J.H.J."/>
        </authorList>
    </citation>
    <scope>NUCLEOTIDE SEQUENCE [LARGE SCALE GENOMIC DNA]</scope>
    <source>
        <strain evidence="4">Cal35</strain>
    </source>
</reference>
<dbReference type="InterPro" id="IPR000326">
    <property type="entry name" value="PAP2/HPO"/>
</dbReference>
<dbReference type="Gene3D" id="1.20.144.10">
    <property type="entry name" value="Phosphatidic acid phosphatase type 2/haloperoxidase"/>
    <property type="match status" value="1"/>
</dbReference>
<proteinExistence type="predicted"/>
<dbReference type="EMBL" id="CP009962">
    <property type="protein sequence ID" value="AIY42107.1"/>
    <property type="molecule type" value="Genomic_DNA"/>
</dbReference>
<sequence length="237" mass="26583">MWNNDLDVAVINWLNQFTVMSAPFNQIVHYISGSNLFKGFPVMGLIWYFWFRDSDPKSDTRRIIIATLLGCVVAVFIARVANNLGPYQPRPFANLALAHQTYIGLPVPESQALYIWSSFPSDHAALFFSLATGIFLISRSAGWLAYLYVLIFIALPRVYLGLHYPTDIFAGGILGIACVALSTRASVTRLYDGYCVTLMNRYPAAFQTALFIISTEIGVMFGDIRLLLEGIVKYFPR</sequence>
<keyword evidence="4" id="KW-1185">Reference proteome</keyword>
<accession>A0A0A1FGT2</accession>
<keyword evidence="1" id="KW-0472">Membrane</keyword>
<evidence type="ECO:0000256" key="1">
    <source>
        <dbReference type="SAM" id="Phobius"/>
    </source>
</evidence>
<feature type="transmembrane region" description="Helical" evidence="1">
    <location>
        <begin position="143"/>
        <end position="162"/>
    </location>
</feature>
<dbReference type="PANTHER" id="PTHR14969">
    <property type="entry name" value="SPHINGOSINE-1-PHOSPHATE PHOSPHOHYDROLASE"/>
    <property type="match status" value="1"/>
</dbReference>
<dbReference type="InterPro" id="IPR036938">
    <property type="entry name" value="PAP2/HPO_sf"/>
</dbReference>
<protein>
    <submittedName>
        <fullName evidence="3">Bacitracin transport permease protein BCRC</fullName>
    </submittedName>
</protein>
<dbReference type="SUPFAM" id="SSF48317">
    <property type="entry name" value="Acid phosphatase/Vanadium-dependent haloperoxidase"/>
    <property type="match status" value="1"/>
</dbReference>
<feature type="transmembrane region" description="Helical" evidence="1">
    <location>
        <begin position="27"/>
        <end position="51"/>
    </location>
</feature>
<name>A0A0A1FGT2_9BURK</name>
<evidence type="ECO:0000259" key="2">
    <source>
        <dbReference type="SMART" id="SM00014"/>
    </source>
</evidence>
<feature type="transmembrane region" description="Helical" evidence="1">
    <location>
        <begin position="168"/>
        <end position="187"/>
    </location>
</feature>
<gene>
    <name evidence="3" type="ORF">LT85_2949</name>
</gene>
<evidence type="ECO:0000313" key="3">
    <source>
        <dbReference type="EMBL" id="AIY42107.1"/>
    </source>
</evidence>
<dbReference type="STRING" id="279058.LT85_2949"/>
<feature type="domain" description="Phosphatidic acid phosphatase type 2/haloperoxidase" evidence="2">
    <location>
        <begin position="64"/>
        <end position="183"/>
    </location>
</feature>
<dbReference type="HOGENOM" id="CLU_102474_0_0_4"/>
<dbReference type="PANTHER" id="PTHR14969:SF13">
    <property type="entry name" value="AT30094P"/>
    <property type="match status" value="1"/>
</dbReference>
<dbReference type="OrthoDB" id="9780918at2"/>